<keyword evidence="8" id="KW-1185">Reference proteome</keyword>
<sequence length="348" mass="39868">FSFRKCGANGRWEGKFPGDYSDPKGYTNYTACYTKEAMEAFLKFFANKSTAQRKIMKDIAAGTRTMEVVGLSLSLVTSLISLFIFTYFRSLRCHRTRIHINLFVAIVVQTIIRLMLYVDQYVARNRGGEIGGTSMGNSETIFDTPVFCELFYALLEYTKTVQFMWMLIEGLFLHNLIAISVFSARPNYLIFYALGWGKCWFPYYFMSYYWIIETPRVVVIAVNLFFLLNIIRVLVTKLRQSQSNVDQVTKVRKAVKAAIVLLPLLGITNFVVMTDAPADDLVKFGVWCFGTNFLVSFQGSIISLLYCFLNGEVQDILKRHFCTSKAMRLESSLSSIKFHPPPQKDKLK</sequence>
<feature type="transmembrane region" description="Helical" evidence="5">
    <location>
        <begin position="255"/>
        <end position="272"/>
    </location>
</feature>
<dbReference type="InterPro" id="IPR050332">
    <property type="entry name" value="GPCR_2"/>
</dbReference>
<keyword evidence="2 5" id="KW-0812">Transmembrane</keyword>
<name>A0ABQ9F981_TEGGR</name>
<evidence type="ECO:0000256" key="3">
    <source>
        <dbReference type="ARBA" id="ARBA00022989"/>
    </source>
</evidence>
<feature type="non-terminal residue" evidence="7">
    <location>
        <position position="1"/>
    </location>
</feature>
<accession>A0ABQ9F981</accession>
<dbReference type="PROSITE" id="PS50261">
    <property type="entry name" value="G_PROTEIN_RECEP_F2_4"/>
    <property type="match status" value="1"/>
</dbReference>
<gene>
    <name evidence="7" type="ORF">KUTeg_008456</name>
</gene>
<comment type="subcellular location">
    <subcellularLocation>
        <location evidence="1">Membrane</location>
        <topology evidence="1">Multi-pass membrane protein</topology>
    </subcellularLocation>
</comment>
<dbReference type="Gene3D" id="1.20.1070.10">
    <property type="entry name" value="Rhodopsin 7-helix transmembrane proteins"/>
    <property type="match status" value="2"/>
</dbReference>
<dbReference type="PRINTS" id="PR00249">
    <property type="entry name" value="GPCRSECRETIN"/>
</dbReference>
<feature type="transmembrane region" description="Helical" evidence="5">
    <location>
        <begin position="217"/>
        <end position="235"/>
    </location>
</feature>
<keyword evidence="4 5" id="KW-0472">Membrane</keyword>
<reference evidence="7 8" key="1">
    <citation type="submission" date="2022-12" db="EMBL/GenBank/DDBJ databases">
        <title>Chromosome-level genome of Tegillarca granosa.</title>
        <authorList>
            <person name="Kim J."/>
        </authorList>
    </citation>
    <scope>NUCLEOTIDE SEQUENCE [LARGE SCALE GENOMIC DNA]</scope>
    <source>
        <strain evidence="7">Teg-2019</strain>
        <tissue evidence="7">Adductor muscle</tissue>
    </source>
</reference>
<proteinExistence type="predicted"/>
<dbReference type="InterPro" id="IPR000832">
    <property type="entry name" value="GPCR_2_secretin-like"/>
</dbReference>
<evidence type="ECO:0000313" key="7">
    <source>
        <dbReference type="EMBL" id="KAJ8313895.1"/>
    </source>
</evidence>
<evidence type="ECO:0000256" key="4">
    <source>
        <dbReference type="ARBA" id="ARBA00023136"/>
    </source>
</evidence>
<dbReference type="PANTHER" id="PTHR45620">
    <property type="entry name" value="PDF RECEPTOR-LIKE PROTEIN-RELATED"/>
    <property type="match status" value="1"/>
</dbReference>
<organism evidence="7 8">
    <name type="scientific">Tegillarca granosa</name>
    <name type="common">Malaysian cockle</name>
    <name type="synonym">Anadara granosa</name>
    <dbReference type="NCBI Taxonomy" id="220873"/>
    <lineage>
        <taxon>Eukaryota</taxon>
        <taxon>Metazoa</taxon>
        <taxon>Spiralia</taxon>
        <taxon>Lophotrochozoa</taxon>
        <taxon>Mollusca</taxon>
        <taxon>Bivalvia</taxon>
        <taxon>Autobranchia</taxon>
        <taxon>Pteriomorphia</taxon>
        <taxon>Arcoida</taxon>
        <taxon>Arcoidea</taxon>
        <taxon>Arcidae</taxon>
        <taxon>Tegillarca</taxon>
    </lineage>
</organism>
<feature type="transmembrane region" description="Helical" evidence="5">
    <location>
        <begin position="163"/>
        <end position="182"/>
    </location>
</feature>
<keyword evidence="3 5" id="KW-1133">Transmembrane helix</keyword>
<dbReference type="PANTHER" id="PTHR45620:SF17">
    <property type="entry name" value="PDF RECEPTOR"/>
    <property type="match status" value="1"/>
</dbReference>
<feature type="transmembrane region" description="Helical" evidence="5">
    <location>
        <begin position="100"/>
        <end position="118"/>
    </location>
</feature>
<evidence type="ECO:0000256" key="2">
    <source>
        <dbReference type="ARBA" id="ARBA00022692"/>
    </source>
</evidence>
<evidence type="ECO:0000313" key="8">
    <source>
        <dbReference type="Proteomes" id="UP001217089"/>
    </source>
</evidence>
<feature type="transmembrane region" description="Helical" evidence="5">
    <location>
        <begin position="284"/>
        <end position="309"/>
    </location>
</feature>
<feature type="transmembrane region" description="Helical" evidence="5">
    <location>
        <begin position="68"/>
        <end position="88"/>
    </location>
</feature>
<feature type="domain" description="G-protein coupled receptors family 2 profile 2" evidence="6">
    <location>
        <begin position="63"/>
        <end position="310"/>
    </location>
</feature>
<feature type="transmembrane region" description="Helical" evidence="5">
    <location>
        <begin position="189"/>
        <end position="211"/>
    </location>
</feature>
<dbReference type="Pfam" id="PF00002">
    <property type="entry name" value="7tm_2"/>
    <property type="match status" value="2"/>
</dbReference>
<dbReference type="Proteomes" id="UP001217089">
    <property type="component" value="Unassembled WGS sequence"/>
</dbReference>
<evidence type="ECO:0000259" key="6">
    <source>
        <dbReference type="PROSITE" id="PS50261"/>
    </source>
</evidence>
<protein>
    <recommendedName>
        <fullName evidence="6">G-protein coupled receptors family 2 profile 2 domain-containing protein</fullName>
    </recommendedName>
</protein>
<comment type="caution">
    <text evidence="7">The sequence shown here is derived from an EMBL/GenBank/DDBJ whole genome shotgun (WGS) entry which is preliminary data.</text>
</comment>
<evidence type="ECO:0000256" key="1">
    <source>
        <dbReference type="ARBA" id="ARBA00004141"/>
    </source>
</evidence>
<dbReference type="EMBL" id="JARBDR010000342">
    <property type="protein sequence ID" value="KAJ8313895.1"/>
    <property type="molecule type" value="Genomic_DNA"/>
</dbReference>
<dbReference type="InterPro" id="IPR017981">
    <property type="entry name" value="GPCR_2-like_7TM"/>
</dbReference>
<evidence type="ECO:0000256" key="5">
    <source>
        <dbReference type="SAM" id="Phobius"/>
    </source>
</evidence>